<reference evidence="2 3" key="1">
    <citation type="submission" date="2020-08" db="EMBL/GenBank/DDBJ databases">
        <title>Sphingomonas sp. sand1-3 16S ribosomal RNA gene Genome sequencing and assembly.</title>
        <authorList>
            <person name="Kang M."/>
        </authorList>
    </citation>
    <scope>NUCLEOTIDE SEQUENCE [LARGE SCALE GENOMIC DNA]</scope>
    <source>
        <strain evidence="3">sand1-3</strain>
    </source>
</reference>
<evidence type="ECO:0008006" key="4">
    <source>
        <dbReference type="Google" id="ProtNLM"/>
    </source>
</evidence>
<sequence length="148" mass="15585">MKTLSLVGILTAALAVPSIAPAAPSVRGAITVPAEGVAQRLIAAIRGERLFAEKDFVQPLAAADKQVLRNFGACDVAYFGHPADAAMDNLSAKQLVSASEVTLDPNRVLVRFNCDGVSTETPVGLTLHLVDNRIAKVEAHNADLMKAR</sequence>
<feature type="chain" id="PRO_5028882863" description="Nuclear transport factor 2 family protein" evidence="1">
    <location>
        <begin position="23"/>
        <end position="148"/>
    </location>
</feature>
<protein>
    <recommendedName>
        <fullName evidence="4">Nuclear transport factor 2 family protein</fullName>
    </recommendedName>
</protein>
<dbReference type="Proteomes" id="UP000515861">
    <property type="component" value="Chromosome"/>
</dbReference>
<keyword evidence="1" id="KW-0732">Signal</keyword>
<accession>A0A7G9L2U1</accession>
<keyword evidence="3" id="KW-1185">Reference proteome</keyword>
<name>A0A7G9L2U1_9SPHN</name>
<gene>
    <name evidence="2" type="ORF">H8M03_00820</name>
</gene>
<dbReference type="EMBL" id="CP060697">
    <property type="protein sequence ID" value="QNM82940.1"/>
    <property type="molecule type" value="Genomic_DNA"/>
</dbReference>
<evidence type="ECO:0000256" key="1">
    <source>
        <dbReference type="SAM" id="SignalP"/>
    </source>
</evidence>
<feature type="signal peptide" evidence="1">
    <location>
        <begin position="1"/>
        <end position="22"/>
    </location>
</feature>
<dbReference type="RefSeq" id="WP_187479895.1">
    <property type="nucleotide sequence ID" value="NZ_CP060697.1"/>
</dbReference>
<proteinExistence type="predicted"/>
<evidence type="ECO:0000313" key="2">
    <source>
        <dbReference type="EMBL" id="QNM82940.1"/>
    </source>
</evidence>
<dbReference type="AlphaFoldDB" id="A0A7G9L2U1"/>
<dbReference type="KEGG" id="ssau:H8M03_00820"/>
<evidence type="ECO:0000313" key="3">
    <source>
        <dbReference type="Proteomes" id="UP000515861"/>
    </source>
</evidence>
<organism evidence="2 3">
    <name type="scientific">Sphingomonas sabuli</name>
    <dbReference type="NCBI Taxonomy" id="2764186"/>
    <lineage>
        <taxon>Bacteria</taxon>
        <taxon>Pseudomonadati</taxon>
        <taxon>Pseudomonadota</taxon>
        <taxon>Alphaproteobacteria</taxon>
        <taxon>Sphingomonadales</taxon>
        <taxon>Sphingomonadaceae</taxon>
        <taxon>Sphingomonas</taxon>
    </lineage>
</organism>